<accession>A0A099LLA5</accession>
<dbReference type="AlphaFoldDB" id="A0A099LLA5"/>
<dbReference type="eggNOG" id="COG5662">
    <property type="taxonomic scope" value="Bacteria"/>
</dbReference>
<dbReference type="InterPro" id="IPR021806">
    <property type="entry name" value="DUF3379"/>
</dbReference>
<gene>
    <name evidence="1" type="ORF">EA26_16875</name>
</gene>
<dbReference type="Proteomes" id="UP000029994">
    <property type="component" value="Unassembled WGS sequence"/>
</dbReference>
<dbReference type="STRING" id="29495.EA26_16875"/>
<protein>
    <submittedName>
        <fullName evidence="1">Chemotaxis protein</fullName>
    </submittedName>
</protein>
<keyword evidence="2" id="KW-1185">Reference proteome</keyword>
<organism evidence="1 2">
    <name type="scientific">Vibrio navarrensis</name>
    <dbReference type="NCBI Taxonomy" id="29495"/>
    <lineage>
        <taxon>Bacteria</taxon>
        <taxon>Pseudomonadati</taxon>
        <taxon>Pseudomonadota</taxon>
        <taxon>Gammaproteobacteria</taxon>
        <taxon>Vibrionales</taxon>
        <taxon>Vibrionaceae</taxon>
        <taxon>Vibrio</taxon>
    </lineage>
</organism>
<dbReference type="EMBL" id="JMCG01000002">
    <property type="protein sequence ID" value="KGK08898.1"/>
    <property type="molecule type" value="Genomic_DNA"/>
</dbReference>
<name>A0A099LLA5_9VIBR</name>
<dbReference type="RefSeq" id="WP_039430117.1">
    <property type="nucleotide sequence ID" value="NZ_CP061845.1"/>
</dbReference>
<reference evidence="1 2" key="1">
    <citation type="submission" date="2014-04" db="EMBL/GenBank/DDBJ databases">
        <title>Genome sequencing of Vibrio navarrensis strains.</title>
        <authorList>
            <person name="Gladney L.M."/>
            <person name="Katz L.S."/>
            <person name="Marino-Ramirez L."/>
            <person name="Jordan I.K."/>
        </authorList>
    </citation>
    <scope>NUCLEOTIDE SEQUENCE [LARGE SCALE GENOMIC DNA]</scope>
    <source>
        <strain evidence="1 2">ATCC 51183</strain>
    </source>
</reference>
<proteinExistence type="predicted"/>
<sequence length="243" mass="26661">MDDLEFRRRILSDPKQLDEEMLQTLAGNENHNKFLDDVLDLDSQIKQAMNVSVPDNLVDKVLFSQSSIAARENVVRPNFGKKAMAMAASFAFTAGLLLGQLNWGNLLVSPAQASLAETAVQHVIAESAFVNQLDEQVSSEQINAKLSPFAYQFDERFPYHVYYLNHCGFGQSNALHMVFQGKQGKVTLFLTNIPPQTTGDFSQSGLSGMVKAVGNSSLILVGEQGEDVAQLANKLAPMIKPMP</sequence>
<evidence type="ECO:0000313" key="2">
    <source>
        <dbReference type="Proteomes" id="UP000029994"/>
    </source>
</evidence>
<dbReference type="GeneID" id="43684749"/>
<evidence type="ECO:0000313" key="1">
    <source>
        <dbReference type="EMBL" id="KGK08898.1"/>
    </source>
</evidence>
<comment type="caution">
    <text evidence="1">The sequence shown here is derived from an EMBL/GenBank/DDBJ whole genome shotgun (WGS) entry which is preliminary data.</text>
</comment>
<dbReference type="Pfam" id="PF11859">
    <property type="entry name" value="DUF3379"/>
    <property type="match status" value="1"/>
</dbReference>